<dbReference type="AlphaFoldDB" id="A0A090GEC5"/>
<gene>
    <name evidence="2" type="ORF">MPL3365_30323</name>
</gene>
<reference evidence="2 3" key="1">
    <citation type="submission" date="2014-08" db="EMBL/GenBank/DDBJ databases">
        <authorList>
            <person name="Moulin Lionel"/>
        </authorList>
    </citation>
    <scope>NUCLEOTIDE SEQUENCE [LARGE SCALE GENOMIC DNA]</scope>
</reference>
<sequence length="246" mass="27055">MADSDNSMSLPLVTRRSMLTGTAIAIAGWQRKAFAGNALDTDLSADPAVAVWLKWQAAHEEVERLCREQQRLERELAEIIGFPCATIRLRDGERVTLHSILAVRNVLSFHPEDGAILAKAEAEFAAHQARWDVAAREIGYSAALQAEYEAADRAEDLLEALAETPAASLAGVAAKLDAMVREGEIFEDSDEFPWPQIRSALEDISRIGRQTEPRQVLPNGMRQPKPPRRRGGGCFRVNDLANGDTV</sequence>
<name>A0A090GEC5_MESPL</name>
<protein>
    <submittedName>
        <fullName evidence="2">Uncharacterized protein</fullName>
    </submittedName>
</protein>
<dbReference type="EMBL" id="CCNE01000023">
    <property type="protein sequence ID" value="CDX58811.1"/>
    <property type="molecule type" value="Genomic_DNA"/>
</dbReference>
<dbReference type="Proteomes" id="UP000046122">
    <property type="component" value="Unassembled WGS sequence"/>
</dbReference>
<evidence type="ECO:0000313" key="2">
    <source>
        <dbReference type="EMBL" id="CDX58811.1"/>
    </source>
</evidence>
<accession>A0A090GEC5</accession>
<organism evidence="2 3">
    <name type="scientific">Mesorhizobium plurifarium</name>
    <dbReference type="NCBI Taxonomy" id="69974"/>
    <lineage>
        <taxon>Bacteria</taxon>
        <taxon>Pseudomonadati</taxon>
        <taxon>Pseudomonadota</taxon>
        <taxon>Alphaproteobacteria</taxon>
        <taxon>Hyphomicrobiales</taxon>
        <taxon>Phyllobacteriaceae</taxon>
        <taxon>Mesorhizobium</taxon>
    </lineage>
</organism>
<feature type="region of interest" description="Disordered" evidence="1">
    <location>
        <begin position="210"/>
        <end position="237"/>
    </location>
</feature>
<evidence type="ECO:0000313" key="3">
    <source>
        <dbReference type="Proteomes" id="UP000046122"/>
    </source>
</evidence>
<proteinExistence type="predicted"/>
<evidence type="ECO:0000256" key="1">
    <source>
        <dbReference type="SAM" id="MobiDB-lite"/>
    </source>
</evidence>